<feature type="region of interest" description="Disordered" evidence="1">
    <location>
        <begin position="1"/>
        <end position="43"/>
    </location>
</feature>
<organism evidence="2 3">
    <name type="scientific">Cnuella takakiae</name>
    <dbReference type="NCBI Taxonomy" id="1302690"/>
    <lineage>
        <taxon>Bacteria</taxon>
        <taxon>Pseudomonadati</taxon>
        <taxon>Bacteroidota</taxon>
        <taxon>Chitinophagia</taxon>
        <taxon>Chitinophagales</taxon>
        <taxon>Chitinophagaceae</taxon>
        <taxon>Cnuella</taxon>
    </lineage>
</organism>
<name>A0A1M5GD76_9BACT</name>
<dbReference type="Proteomes" id="UP000184368">
    <property type="component" value="Unassembled WGS sequence"/>
</dbReference>
<evidence type="ECO:0000313" key="2">
    <source>
        <dbReference type="EMBL" id="SHG01664.1"/>
    </source>
</evidence>
<gene>
    <name evidence="2" type="ORF">SAMN05444008_11626</name>
</gene>
<sequence>MIFLKQTITPKALNPPKHSRLNNPNYPNQKQEMKNTKLQILNA</sequence>
<protein>
    <submittedName>
        <fullName evidence="2">Uncharacterized protein</fullName>
    </submittedName>
</protein>
<keyword evidence="3" id="KW-1185">Reference proteome</keyword>
<accession>A0A1M5GD76</accession>
<evidence type="ECO:0000256" key="1">
    <source>
        <dbReference type="SAM" id="MobiDB-lite"/>
    </source>
</evidence>
<reference evidence="2 3" key="1">
    <citation type="submission" date="2016-11" db="EMBL/GenBank/DDBJ databases">
        <authorList>
            <person name="Jaros S."/>
            <person name="Januszkiewicz K."/>
            <person name="Wedrychowicz H."/>
        </authorList>
    </citation>
    <scope>NUCLEOTIDE SEQUENCE [LARGE SCALE GENOMIC DNA]</scope>
    <source>
        <strain evidence="2 3">DSM 26897</strain>
    </source>
</reference>
<dbReference type="EMBL" id="FQUO01000016">
    <property type="protein sequence ID" value="SHG01664.1"/>
    <property type="molecule type" value="Genomic_DNA"/>
</dbReference>
<evidence type="ECO:0000313" key="3">
    <source>
        <dbReference type="Proteomes" id="UP000184368"/>
    </source>
</evidence>
<feature type="compositionally biased region" description="Polar residues" evidence="1">
    <location>
        <begin position="21"/>
        <end position="43"/>
    </location>
</feature>
<dbReference type="AlphaFoldDB" id="A0A1M5GD76"/>
<proteinExistence type="predicted"/>